<gene>
    <name evidence="2" type="ORF">A10D4_02610</name>
</gene>
<reference evidence="2 3" key="1">
    <citation type="journal article" date="2012" name="J. Bacteriol.">
        <title>Genome Sequence of Idiomarina xiamenensis Type Strain 10-D-4.</title>
        <authorList>
            <person name="Lai Q."/>
            <person name="Wang L."/>
            <person name="Wang W."/>
            <person name="Shao Z."/>
        </authorList>
    </citation>
    <scope>NUCLEOTIDE SEQUENCE [LARGE SCALE GENOMIC DNA]</scope>
    <source>
        <strain evidence="2 3">10-D-4</strain>
    </source>
</reference>
<dbReference type="STRING" id="740709.A10D4_02610"/>
<dbReference type="PANTHER" id="PTHR21621:SF0">
    <property type="entry name" value="BETA-CITRYLGLUTAMATE SYNTHASE B-RELATED"/>
    <property type="match status" value="1"/>
</dbReference>
<evidence type="ECO:0000259" key="1">
    <source>
        <dbReference type="Pfam" id="PF08443"/>
    </source>
</evidence>
<dbReference type="RefSeq" id="WP_008487547.1">
    <property type="nucleotide sequence ID" value="NZ_AMRG01000003.1"/>
</dbReference>
<evidence type="ECO:0000313" key="2">
    <source>
        <dbReference type="EMBL" id="EKE85200.1"/>
    </source>
</evidence>
<dbReference type="SUPFAM" id="SSF56059">
    <property type="entry name" value="Glutathione synthetase ATP-binding domain-like"/>
    <property type="match status" value="1"/>
</dbReference>
<dbReference type="Proteomes" id="UP000014115">
    <property type="component" value="Unassembled WGS sequence"/>
</dbReference>
<sequence length="340" mass="39692">MLAIHSRKNSFSDKWIEFCEKYDIQYKLVDCYSSDLIQQLNDCCGLMWHWGHHDHKAVLFARQLSLSLRAIGKDMFPSVDTAWHFDDKVGQKYLLEALASPMIPSYVFYDKSKAINWARNTSYPKVFKLRGGAGSENVRIAKTEKDALNFINRSFGRGYKVKNRRNFLKERIWRFKRDRSLSSFLNISKGIARLFIPKVAEREFPAERNYAYFQDFIPKNDHDIRVIVIGNRAFAIKRMVREGDFRASGSGIIIYDKAAIPEECLKIAFSVSKKMASQCTAFDFVFRDGEPLIVEVSYSFSARAYSDCPGYWNEKLEWIDGQFYPEFFMVEDFIKNLNLM</sequence>
<accession>K2L624</accession>
<dbReference type="InterPro" id="IPR013651">
    <property type="entry name" value="ATP-grasp_RimK-type"/>
</dbReference>
<dbReference type="GO" id="GO:0018169">
    <property type="term" value="F:ribosomal S6-glutamic acid ligase activity"/>
    <property type="evidence" value="ECO:0007669"/>
    <property type="project" value="TreeGrafter"/>
</dbReference>
<proteinExistence type="predicted"/>
<dbReference type="AlphaFoldDB" id="K2L624"/>
<dbReference type="GO" id="GO:0005737">
    <property type="term" value="C:cytoplasm"/>
    <property type="evidence" value="ECO:0007669"/>
    <property type="project" value="TreeGrafter"/>
</dbReference>
<dbReference type="Pfam" id="PF08443">
    <property type="entry name" value="RimK"/>
    <property type="match status" value="1"/>
</dbReference>
<dbReference type="EMBL" id="AMRG01000003">
    <property type="protein sequence ID" value="EKE85200.1"/>
    <property type="molecule type" value="Genomic_DNA"/>
</dbReference>
<dbReference type="InterPro" id="IPR013815">
    <property type="entry name" value="ATP_grasp_subdomain_1"/>
</dbReference>
<feature type="domain" description="ATP-grasp fold RimK-type" evidence="1">
    <location>
        <begin position="212"/>
        <end position="299"/>
    </location>
</feature>
<dbReference type="PANTHER" id="PTHR21621">
    <property type="entry name" value="RIBOSOMAL PROTEIN S6 MODIFICATION PROTEIN"/>
    <property type="match status" value="1"/>
</dbReference>
<organism evidence="2 3">
    <name type="scientific">Idiomarina xiamenensis 10-D-4</name>
    <dbReference type="NCBI Taxonomy" id="740709"/>
    <lineage>
        <taxon>Bacteria</taxon>
        <taxon>Pseudomonadati</taxon>
        <taxon>Pseudomonadota</taxon>
        <taxon>Gammaproteobacteria</taxon>
        <taxon>Alteromonadales</taxon>
        <taxon>Idiomarinaceae</taxon>
        <taxon>Idiomarina</taxon>
    </lineage>
</organism>
<dbReference type="GO" id="GO:0005524">
    <property type="term" value="F:ATP binding"/>
    <property type="evidence" value="ECO:0007669"/>
    <property type="project" value="InterPro"/>
</dbReference>
<name>K2L624_9GAMM</name>
<dbReference type="eggNOG" id="COG0189">
    <property type="taxonomic scope" value="Bacteria"/>
</dbReference>
<evidence type="ECO:0000313" key="3">
    <source>
        <dbReference type="Proteomes" id="UP000014115"/>
    </source>
</evidence>
<dbReference type="PATRIC" id="fig|740709.3.peg.525"/>
<dbReference type="OrthoDB" id="1704979at2"/>
<dbReference type="GO" id="GO:0009432">
    <property type="term" value="P:SOS response"/>
    <property type="evidence" value="ECO:0007669"/>
    <property type="project" value="TreeGrafter"/>
</dbReference>
<keyword evidence="3" id="KW-1185">Reference proteome</keyword>
<comment type="caution">
    <text evidence="2">The sequence shown here is derived from an EMBL/GenBank/DDBJ whole genome shotgun (WGS) entry which is preliminary data.</text>
</comment>
<dbReference type="Gene3D" id="3.30.1490.20">
    <property type="entry name" value="ATP-grasp fold, A domain"/>
    <property type="match status" value="1"/>
</dbReference>
<dbReference type="Gene3D" id="3.30.470.20">
    <property type="entry name" value="ATP-grasp fold, B domain"/>
    <property type="match status" value="1"/>
</dbReference>
<protein>
    <recommendedName>
        <fullName evidence="1">ATP-grasp fold RimK-type domain-containing protein</fullName>
    </recommendedName>
</protein>